<dbReference type="InterPro" id="IPR004654">
    <property type="entry name" value="ROK_glcA"/>
</dbReference>
<dbReference type="PROSITE" id="PS01125">
    <property type="entry name" value="ROK"/>
    <property type="match status" value="1"/>
</dbReference>
<keyword evidence="5" id="KW-0547">Nucleotide-binding</keyword>
<evidence type="ECO:0000256" key="7">
    <source>
        <dbReference type="ARBA" id="ARBA00022840"/>
    </source>
</evidence>
<dbReference type="InterPro" id="IPR043129">
    <property type="entry name" value="ATPase_NBD"/>
</dbReference>
<dbReference type="InterPro" id="IPR049874">
    <property type="entry name" value="ROK_cs"/>
</dbReference>
<keyword evidence="7" id="KW-0067">ATP-binding</keyword>
<accession>A0A495ACU8</accession>
<dbReference type="EMBL" id="RBZP01000001">
    <property type="protein sequence ID" value="RKQ37791.1"/>
    <property type="molecule type" value="Genomic_DNA"/>
</dbReference>
<evidence type="ECO:0000256" key="4">
    <source>
        <dbReference type="ARBA" id="ARBA00022679"/>
    </source>
</evidence>
<organism evidence="9 10">
    <name type="scientific">Oceanobacillus halophilus</name>
    <dbReference type="NCBI Taxonomy" id="930130"/>
    <lineage>
        <taxon>Bacteria</taxon>
        <taxon>Bacillati</taxon>
        <taxon>Bacillota</taxon>
        <taxon>Bacilli</taxon>
        <taxon>Bacillales</taxon>
        <taxon>Bacillaceae</taxon>
        <taxon>Oceanobacillus</taxon>
    </lineage>
</organism>
<protein>
    <recommendedName>
        <fullName evidence="3">Glucokinase</fullName>
        <ecNumber evidence="2">2.7.1.2</ecNumber>
    </recommendedName>
    <alternativeName>
        <fullName evidence="8">Glucose kinase</fullName>
    </alternativeName>
</protein>
<comment type="similarity">
    <text evidence="1">Belongs to the ROK (NagC/XylR) family.</text>
</comment>
<dbReference type="SUPFAM" id="SSF53067">
    <property type="entry name" value="Actin-like ATPase domain"/>
    <property type="match status" value="1"/>
</dbReference>
<dbReference type="RefSeq" id="WP_121202866.1">
    <property type="nucleotide sequence ID" value="NZ_RBZP01000001.1"/>
</dbReference>
<evidence type="ECO:0000256" key="8">
    <source>
        <dbReference type="ARBA" id="ARBA00032386"/>
    </source>
</evidence>
<evidence type="ECO:0000256" key="5">
    <source>
        <dbReference type="ARBA" id="ARBA00022741"/>
    </source>
</evidence>
<reference evidence="9 10" key="1">
    <citation type="journal article" date="2016" name="Int. J. Syst. Evol. Microbiol.">
        <title>Oceanobacillus halophilus sp. nov., a novel moderately halophilic bacterium from a hypersaline lake.</title>
        <authorList>
            <person name="Amoozegar M.A."/>
            <person name="Bagheri M."/>
            <person name="Makhdoumi A."/>
            <person name="Nikou M.M."/>
            <person name="Fazeli S.A.S."/>
            <person name="Schumann P."/>
            <person name="Sproer C."/>
            <person name="Sanchez-Porro C."/>
            <person name="Ventosa A."/>
        </authorList>
    </citation>
    <scope>NUCLEOTIDE SEQUENCE [LARGE SCALE GENOMIC DNA]</scope>
    <source>
        <strain evidence="9 10">DSM 23996</strain>
    </source>
</reference>
<evidence type="ECO:0000256" key="6">
    <source>
        <dbReference type="ARBA" id="ARBA00022777"/>
    </source>
</evidence>
<dbReference type="Proteomes" id="UP000269301">
    <property type="component" value="Unassembled WGS sequence"/>
</dbReference>
<comment type="caution">
    <text evidence="9">The sequence shown here is derived from an EMBL/GenBank/DDBJ whole genome shotgun (WGS) entry which is preliminary data.</text>
</comment>
<keyword evidence="10" id="KW-1185">Reference proteome</keyword>
<evidence type="ECO:0000256" key="3">
    <source>
        <dbReference type="ARBA" id="ARBA00014701"/>
    </source>
</evidence>
<keyword evidence="6" id="KW-0418">Kinase</keyword>
<evidence type="ECO:0000313" key="9">
    <source>
        <dbReference type="EMBL" id="RKQ37791.1"/>
    </source>
</evidence>
<dbReference type="GO" id="GO:0006096">
    <property type="term" value="P:glycolytic process"/>
    <property type="evidence" value="ECO:0007669"/>
    <property type="project" value="InterPro"/>
</dbReference>
<dbReference type="OrthoDB" id="9810372at2"/>
<dbReference type="GO" id="GO:0005524">
    <property type="term" value="F:ATP binding"/>
    <property type="evidence" value="ECO:0007669"/>
    <property type="project" value="UniProtKB-KW"/>
</dbReference>
<dbReference type="InterPro" id="IPR000600">
    <property type="entry name" value="ROK"/>
</dbReference>
<dbReference type="Gene3D" id="3.30.420.40">
    <property type="match status" value="2"/>
</dbReference>
<dbReference type="GO" id="GO:0005737">
    <property type="term" value="C:cytoplasm"/>
    <property type="evidence" value="ECO:0007669"/>
    <property type="project" value="InterPro"/>
</dbReference>
<keyword evidence="4" id="KW-0808">Transferase</keyword>
<dbReference type="GO" id="GO:0004340">
    <property type="term" value="F:glucokinase activity"/>
    <property type="evidence" value="ECO:0007669"/>
    <property type="project" value="UniProtKB-EC"/>
</dbReference>
<dbReference type="NCBIfam" id="TIGR00744">
    <property type="entry name" value="ROK_glcA_fam"/>
    <property type="match status" value="1"/>
</dbReference>
<sequence>MNEMMIGVDIGGTTVKIGFINQDGEILKKWEVPTNTSNGGKAIMDDIWKSIQGHTHSLNISKGSLLGIGIGAPGFIEPDSGFVYEAVNIGWKNMDLAKEMKERANLPVYVQNDANIAALGENWIGAGNGAKNMIAVTLGTGVGGGVIANGSILNGENGMAGEIGHIKIDPNGIPCNCGGIGCLETICSATGIKRQGIDAVSINPDSKLAKFYEEHGKLSAKDIIDFAKSGDEISVQIINNTVDILGRTLANMATIINPSKIIIGGGVSKAGVYLLDLIASSFETYAIPKLNDVCELKLAELGNDAGIIGGAYLVKQNVK</sequence>
<evidence type="ECO:0000313" key="10">
    <source>
        <dbReference type="Proteomes" id="UP000269301"/>
    </source>
</evidence>
<dbReference type="AlphaFoldDB" id="A0A495ACU8"/>
<proteinExistence type="inferred from homology"/>
<dbReference type="PANTHER" id="PTHR18964">
    <property type="entry name" value="ROK (REPRESSOR, ORF, KINASE) FAMILY"/>
    <property type="match status" value="1"/>
</dbReference>
<dbReference type="EC" id="2.7.1.2" evidence="2"/>
<gene>
    <name evidence="9" type="ORF">D8M06_03025</name>
</gene>
<evidence type="ECO:0000256" key="1">
    <source>
        <dbReference type="ARBA" id="ARBA00006479"/>
    </source>
</evidence>
<evidence type="ECO:0000256" key="2">
    <source>
        <dbReference type="ARBA" id="ARBA00012323"/>
    </source>
</evidence>
<dbReference type="PANTHER" id="PTHR18964:SF149">
    <property type="entry name" value="BIFUNCTIONAL UDP-N-ACETYLGLUCOSAMINE 2-EPIMERASE_N-ACETYLMANNOSAMINE KINASE"/>
    <property type="match status" value="1"/>
</dbReference>
<name>A0A495ACU8_9BACI</name>
<dbReference type="Pfam" id="PF00480">
    <property type="entry name" value="ROK"/>
    <property type="match status" value="1"/>
</dbReference>